<evidence type="ECO:0000313" key="1">
    <source>
        <dbReference type="EMBL" id="KAF9642362.1"/>
    </source>
</evidence>
<keyword evidence="2" id="KW-1185">Reference proteome</keyword>
<reference evidence="1" key="2">
    <citation type="journal article" date="2020" name="Nat. Commun.">
        <title>Large-scale genome sequencing of mycorrhizal fungi provides insights into the early evolution of symbiotic traits.</title>
        <authorList>
            <person name="Miyauchi S."/>
            <person name="Kiss E."/>
            <person name="Kuo A."/>
            <person name="Drula E."/>
            <person name="Kohler A."/>
            <person name="Sanchez-Garcia M."/>
            <person name="Morin E."/>
            <person name="Andreopoulos B."/>
            <person name="Barry K.W."/>
            <person name="Bonito G."/>
            <person name="Buee M."/>
            <person name="Carver A."/>
            <person name="Chen C."/>
            <person name="Cichocki N."/>
            <person name="Clum A."/>
            <person name="Culley D."/>
            <person name="Crous P.W."/>
            <person name="Fauchery L."/>
            <person name="Girlanda M."/>
            <person name="Hayes R.D."/>
            <person name="Keri Z."/>
            <person name="LaButti K."/>
            <person name="Lipzen A."/>
            <person name="Lombard V."/>
            <person name="Magnuson J."/>
            <person name="Maillard F."/>
            <person name="Murat C."/>
            <person name="Nolan M."/>
            <person name="Ohm R.A."/>
            <person name="Pangilinan J."/>
            <person name="Pereira M.F."/>
            <person name="Perotto S."/>
            <person name="Peter M."/>
            <person name="Pfister S."/>
            <person name="Riley R."/>
            <person name="Sitrit Y."/>
            <person name="Stielow J.B."/>
            <person name="Szollosi G."/>
            <person name="Zifcakova L."/>
            <person name="Stursova M."/>
            <person name="Spatafora J.W."/>
            <person name="Tedersoo L."/>
            <person name="Vaario L.M."/>
            <person name="Yamada A."/>
            <person name="Yan M."/>
            <person name="Wang P."/>
            <person name="Xu J."/>
            <person name="Bruns T."/>
            <person name="Baldrian P."/>
            <person name="Vilgalys R."/>
            <person name="Dunand C."/>
            <person name="Henrissat B."/>
            <person name="Grigoriev I.V."/>
            <person name="Hibbett D."/>
            <person name="Nagy L.G."/>
            <person name="Martin F.M."/>
        </authorList>
    </citation>
    <scope>NUCLEOTIDE SEQUENCE</scope>
    <source>
        <strain evidence="1">P2</strain>
    </source>
</reference>
<proteinExistence type="predicted"/>
<feature type="non-terminal residue" evidence="1">
    <location>
        <position position="1"/>
    </location>
</feature>
<name>A0ACB6YYJ4_THEGA</name>
<dbReference type="EMBL" id="MU118515">
    <property type="protein sequence ID" value="KAF9642362.1"/>
    <property type="molecule type" value="Genomic_DNA"/>
</dbReference>
<reference evidence="1" key="1">
    <citation type="submission" date="2019-10" db="EMBL/GenBank/DDBJ databases">
        <authorList>
            <consortium name="DOE Joint Genome Institute"/>
            <person name="Kuo A."/>
            <person name="Miyauchi S."/>
            <person name="Kiss E."/>
            <person name="Drula E."/>
            <person name="Kohler A."/>
            <person name="Sanchez-Garcia M."/>
            <person name="Andreopoulos B."/>
            <person name="Barry K.W."/>
            <person name="Bonito G."/>
            <person name="Buee M."/>
            <person name="Carver A."/>
            <person name="Chen C."/>
            <person name="Cichocki N."/>
            <person name="Clum A."/>
            <person name="Culley D."/>
            <person name="Crous P.W."/>
            <person name="Fauchery L."/>
            <person name="Girlanda M."/>
            <person name="Hayes R."/>
            <person name="Keri Z."/>
            <person name="Labutti K."/>
            <person name="Lipzen A."/>
            <person name="Lombard V."/>
            <person name="Magnuson J."/>
            <person name="Maillard F."/>
            <person name="Morin E."/>
            <person name="Murat C."/>
            <person name="Nolan M."/>
            <person name="Ohm R."/>
            <person name="Pangilinan J."/>
            <person name="Pereira M."/>
            <person name="Perotto S."/>
            <person name="Peter M."/>
            <person name="Riley R."/>
            <person name="Sitrit Y."/>
            <person name="Stielow B."/>
            <person name="Szollosi G."/>
            <person name="Zifcakova L."/>
            <person name="Stursova M."/>
            <person name="Spatafora J.W."/>
            <person name="Tedersoo L."/>
            <person name="Vaario L.-M."/>
            <person name="Yamada A."/>
            <person name="Yan M."/>
            <person name="Wang P."/>
            <person name="Xu J."/>
            <person name="Bruns T."/>
            <person name="Baldrian P."/>
            <person name="Vilgalys R."/>
            <person name="Henrissat B."/>
            <person name="Grigoriev I.V."/>
            <person name="Hibbett D."/>
            <person name="Nagy L.G."/>
            <person name="Martin F.M."/>
        </authorList>
    </citation>
    <scope>NUCLEOTIDE SEQUENCE</scope>
    <source>
        <strain evidence="1">P2</strain>
    </source>
</reference>
<organism evidence="1 2">
    <name type="scientific">Thelephora ganbajun</name>
    <name type="common">Ganba fungus</name>
    <dbReference type="NCBI Taxonomy" id="370292"/>
    <lineage>
        <taxon>Eukaryota</taxon>
        <taxon>Fungi</taxon>
        <taxon>Dikarya</taxon>
        <taxon>Basidiomycota</taxon>
        <taxon>Agaricomycotina</taxon>
        <taxon>Agaricomycetes</taxon>
        <taxon>Thelephorales</taxon>
        <taxon>Thelephoraceae</taxon>
        <taxon>Thelephora</taxon>
    </lineage>
</organism>
<sequence length="201" mass="21705">RQTVPTEIAPDQKGESQQEVVAGRPSAFGPGRRNKKKGGGMARPVAVATPPSVPTYPQKNAVWSWFDDPAYKNPAPVPRPNSLDQVNEPLTGILNTAGPENILKLGVKIGDVPAAEGHREQYLPVQEQEPVMAETTTPTEEREFGSPDQTKKNQPGERSGRGKKRRMASIPMRIGTAEGTQRGVGSTDAGGWECVQYKPQA</sequence>
<comment type="caution">
    <text evidence="1">The sequence shown here is derived from an EMBL/GenBank/DDBJ whole genome shotgun (WGS) entry which is preliminary data.</text>
</comment>
<evidence type="ECO:0000313" key="2">
    <source>
        <dbReference type="Proteomes" id="UP000886501"/>
    </source>
</evidence>
<protein>
    <submittedName>
        <fullName evidence="1">Uncharacterized protein</fullName>
    </submittedName>
</protein>
<dbReference type="Proteomes" id="UP000886501">
    <property type="component" value="Unassembled WGS sequence"/>
</dbReference>
<gene>
    <name evidence="1" type="ORF">BDM02DRAFT_3133140</name>
</gene>
<accession>A0ACB6YYJ4</accession>